<keyword evidence="3" id="KW-1185">Reference proteome</keyword>
<dbReference type="Proteomes" id="UP000032352">
    <property type="component" value="Chromosome"/>
</dbReference>
<accession>A0AAE9ZAM2</accession>
<proteinExistence type="predicted"/>
<evidence type="ECO:0000259" key="1">
    <source>
        <dbReference type="Pfam" id="PF07589"/>
    </source>
</evidence>
<dbReference type="KEGG" id="tvd:SG34_011805"/>
<dbReference type="Pfam" id="PF07589">
    <property type="entry name" value="PEP-CTERM"/>
    <property type="match status" value="1"/>
</dbReference>
<reference evidence="2 3" key="1">
    <citation type="journal article" date="2015" name="Genome Announc.">
        <title>Draft Genome Sequences of Marine Isolates of Thalassomonas viridans and Thalassomonas actiniarum.</title>
        <authorList>
            <person name="Olonade I."/>
            <person name="van Zyl L.J."/>
            <person name="Trindade M."/>
        </authorList>
    </citation>
    <scope>NUCLEOTIDE SEQUENCE [LARGE SCALE GENOMIC DNA]</scope>
    <source>
        <strain evidence="2 3">XOM25</strain>
    </source>
</reference>
<reference evidence="2 3" key="2">
    <citation type="journal article" date="2022" name="Mar. Drugs">
        <title>Bioassay-Guided Fractionation Leads to the Detection of Cholic Acid Generated by the Rare Thalassomonas sp.</title>
        <authorList>
            <person name="Pheiffer F."/>
            <person name="Schneider Y.K."/>
            <person name="Hansen E.H."/>
            <person name="Andersen J.H."/>
            <person name="Isaksson J."/>
            <person name="Busche T."/>
            <person name="R C."/>
            <person name="Kalinowski J."/>
            <person name="Zyl L.V."/>
            <person name="Trindade M."/>
        </authorList>
    </citation>
    <scope>NUCLEOTIDE SEQUENCE [LARGE SCALE GENOMIC DNA]</scope>
    <source>
        <strain evidence="2 3">XOM25</strain>
    </source>
</reference>
<dbReference type="AlphaFoldDB" id="A0AAE9ZAM2"/>
<protein>
    <submittedName>
        <fullName evidence="2">PEP-CTERM sorting domain-containing protein</fullName>
    </submittedName>
</protein>
<name>A0AAE9ZAM2_9GAMM</name>
<dbReference type="InterPro" id="IPR013424">
    <property type="entry name" value="Ice-binding_C"/>
</dbReference>
<evidence type="ECO:0000313" key="2">
    <source>
        <dbReference type="EMBL" id="WDE08228.1"/>
    </source>
</evidence>
<gene>
    <name evidence="2" type="ORF">SG34_011805</name>
</gene>
<dbReference type="NCBIfam" id="TIGR02595">
    <property type="entry name" value="PEP_CTERM"/>
    <property type="match status" value="1"/>
</dbReference>
<sequence length="179" mass="19758">MGESDNVDGYRRSIYESSFVSSRFYDGTLTWVYPLQDIIETAGISIGSIITGNASASYMDEHVLYSHEHNEFRPEYTWGEPISTCMPTCEEFSLEHVVTAEGYTGYFSFETFIPKSLIDSSLVNGMLDFNINAVSGDFHLASATIETFTSSVSVPEPTTTGLLALGLFGLGLRRRNKSA</sequence>
<evidence type="ECO:0000313" key="3">
    <source>
        <dbReference type="Proteomes" id="UP000032352"/>
    </source>
</evidence>
<organism evidence="2 3">
    <name type="scientific">Thalassomonas viridans</name>
    <dbReference type="NCBI Taxonomy" id="137584"/>
    <lineage>
        <taxon>Bacteria</taxon>
        <taxon>Pseudomonadati</taxon>
        <taxon>Pseudomonadota</taxon>
        <taxon>Gammaproteobacteria</taxon>
        <taxon>Alteromonadales</taxon>
        <taxon>Colwelliaceae</taxon>
        <taxon>Thalassomonas</taxon>
    </lineage>
</organism>
<dbReference type="EMBL" id="CP059733">
    <property type="protein sequence ID" value="WDE08228.1"/>
    <property type="molecule type" value="Genomic_DNA"/>
</dbReference>
<feature type="domain" description="Ice-binding protein C-terminal" evidence="1">
    <location>
        <begin position="153"/>
        <end position="175"/>
    </location>
</feature>